<evidence type="ECO:0000313" key="2">
    <source>
        <dbReference type="EMBL" id="SCZ87675.1"/>
    </source>
</evidence>
<dbReference type="Proteomes" id="UP000249723">
    <property type="component" value="Unassembled WGS sequence"/>
</dbReference>
<dbReference type="AlphaFoldDB" id="A0A2X0L8H9"/>
<sequence>MFSWVHPRAELPRRPPSHPPTAALAGLPPALLAYLSSYLCDRNGSFPDSERSLLNRKDRDPVELPFLDAPQFVARGGFGAVWVARLLRTTSSTKAAGEEDSGWWATNFDANGPILKVFDDQIESGIRESLFYEHVFPLLPAELRAFLPRYYGTYRPDRQRRICAYRRFYRHGINHGDCEARNILLRDDGSLCLIDWGSATLNFSRQLRWLQTLRFRDR</sequence>
<proteinExistence type="predicted"/>
<reference evidence="3" key="1">
    <citation type="submission" date="2016-10" db="EMBL/GenBank/DDBJ databases">
        <authorList>
            <person name="Jeantristanb JTB J.-T."/>
            <person name="Ricardo R."/>
        </authorList>
    </citation>
    <scope>NUCLEOTIDE SEQUENCE [LARGE SCALE GENOMIC DNA]</scope>
</reference>
<protein>
    <submittedName>
        <fullName evidence="2">BZ3500_MvSof-1268-A1-R1_Chr2-2g05141 protein</fullName>
    </submittedName>
</protein>
<keyword evidence="3" id="KW-1185">Reference proteome</keyword>
<feature type="region of interest" description="Disordered" evidence="1">
    <location>
        <begin position="1"/>
        <end position="22"/>
    </location>
</feature>
<dbReference type="OrthoDB" id="427969at2759"/>
<evidence type="ECO:0000256" key="1">
    <source>
        <dbReference type="SAM" id="MobiDB-lite"/>
    </source>
</evidence>
<organism evidence="2 3">
    <name type="scientific">Microbotryum saponariae</name>
    <dbReference type="NCBI Taxonomy" id="289078"/>
    <lineage>
        <taxon>Eukaryota</taxon>
        <taxon>Fungi</taxon>
        <taxon>Dikarya</taxon>
        <taxon>Basidiomycota</taxon>
        <taxon>Pucciniomycotina</taxon>
        <taxon>Microbotryomycetes</taxon>
        <taxon>Microbotryales</taxon>
        <taxon>Microbotryaceae</taxon>
        <taxon>Microbotryum</taxon>
    </lineage>
</organism>
<dbReference type="Gene3D" id="1.10.510.10">
    <property type="entry name" value="Transferase(Phosphotransferase) domain 1"/>
    <property type="match status" value="1"/>
</dbReference>
<dbReference type="STRING" id="289078.A0A2X0L8H9"/>
<name>A0A2X0L8H9_9BASI</name>
<accession>A0A2X0L8H9</accession>
<evidence type="ECO:0000313" key="3">
    <source>
        <dbReference type="Proteomes" id="UP000249723"/>
    </source>
</evidence>
<gene>
    <name evidence="2" type="ORF">BZ3500_MVSOF-1268-A1-R1_CHR2-2G05141</name>
</gene>
<dbReference type="SUPFAM" id="SSF56112">
    <property type="entry name" value="Protein kinase-like (PK-like)"/>
    <property type="match status" value="1"/>
</dbReference>
<dbReference type="InterPro" id="IPR011009">
    <property type="entry name" value="Kinase-like_dom_sf"/>
</dbReference>
<dbReference type="EMBL" id="FMWP01000010">
    <property type="protein sequence ID" value="SCZ87675.1"/>
    <property type="molecule type" value="Genomic_DNA"/>
</dbReference>